<reference evidence="5" key="2">
    <citation type="submission" date="2025-09" db="UniProtKB">
        <authorList>
            <consortium name="Ensembl"/>
        </authorList>
    </citation>
    <scope>IDENTIFICATION</scope>
</reference>
<name>A0A668V4C5_OREAU</name>
<dbReference type="InterPro" id="IPR016187">
    <property type="entry name" value="CTDL_fold"/>
</dbReference>
<accession>A0A668V4C5</accession>
<dbReference type="Ensembl" id="ENSOABT00000046968.2">
    <property type="protein sequence ID" value="ENSOABP00000045767.2"/>
    <property type="gene ID" value="ENSOABG00000020533.2"/>
</dbReference>
<evidence type="ECO:0000256" key="3">
    <source>
        <dbReference type="SAM" id="Phobius"/>
    </source>
</evidence>
<protein>
    <recommendedName>
        <fullName evidence="4">C-type lectin domain-containing protein</fullName>
    </recommendedName>
</protein>
<dbReference type="InterPro" id="IPR016186">
    <property type="entry name" value="C-type_lectin-like/link_sf"/>
</dbReference>
<feature type="compositionally biased region" description="Basic and acidic residues" evidence="2">
    <location>
        <begin position="1"/>
        <end position="17"/>
    </location>
</feature>
<evidence type="ECO:0000256" key="1">
    <source>
        <dbReference type="ARBA" id="ARBA00004401"/>
    </source>
</evidence>
<dbReference type="GO" id="GO:0005886">
    <property type="term" value="C:plasma membrane"/>
    <property type="evidence" value="ECO:0007669"/>
    <property type="project" value="UniProtKB-SubCell"/>
</dbReference>
<sequence length="346" mass="38844">MEMQEIPKETEKGKEGDEGPSEPMLEVKEEEAEQDHYAKLQIASEDIYSEALSAAGERKPILGQVAMVMRQRGRPITALLQPDLSQQRGRRSRTEQTSFLSNTRTFFSMYIKFCRSYGEDKKDEADENLQPKLSVELEGKKGKEPTGGNVRLYRAVCLFLTLLCIVLLVVVIVLSLKLQTGPAVCPVIEESATAKEAVPAFDPGCSFDTCQARFPAIHIKHHGCRLCGDGWMTFGRSCFFLSTFRLKWHQSQQNCTSRGGSLAVITSKDVQDFLTQRGNLQYWMGTIQKGTEWTWVDGTKLQESYWAEDPRTGDCGILDSTGPSTRNWIKASCNVATYFICQLPLL</sequence>
<keyword evidence="3" id="KW-0812">Transmembrane</keyword>
<evidence type="ECO:0000259" key="4">
    <source>
        <dbReference type="PROSITE" id="PS50041"/>
    </source>
</evidence>
<dbReference type="SUPFAM" id="SSF56436">
    <property type="entry name" value="C-type lectin-like"/>
    <property type="match status" value="1"/>
</dbReference>
<proteinExistence type="predicted"/>
<evidence type="ECO:0000256" key="2">
    <source>
        <dbReference type="SAM" id="MobiDB-lite"/>
    </source>
</evidence>
<keyword evidence="3" id="KW-1133">Transmembrane helix</keyword>
<dbReference type="Pfam" id="PF00059">
    <property type="entry name" value="Lectin_C"/>
    <property type="match status" value="1"/>
</dbReference>
<dbReference type="PANTHER" id="PTHR45710">
    <property type="entry name" value="C-TYPE LECTIN DOMAIN-CONTAINING PROTEIN 180"/>
    <property type="match status" value="1"/>
</dbReference>
<comment type="subcellular location">
    <subcellularLocation>
        <location evidence="1">Cell membrane</location>
        <topology evidence="1">Single-pass type II membrane protein</topology>
    </subcellularLocation>
</comment>
<dbReference type="InterPro" id="IPR001304">
    <property type="entry name" value="C-type_lectin-like"/>
</dbReference>
<dbReference type="SMART" id="SM00034">
    <property type="entry name" value="CLECT"/>
    <property type="match status" value="1"/>
</dbReference>
<feature type="domain" description="C-type lectin" evidence="4">
    <location>
        <begin position="234"/>
        <end position="342"/>
    </location>
</feature>
<keyword evidence="3" id="KW-0472">Membrane</keyword>
<evidence type="ECO:0000313" key="6">
    <source>
        <dbReference type="Proteomes" id="UP000472276"/>
    </source>
</evidence>
<gene>
    <name evidence="5" type="primary">si:dkey-26c10.5</name>
</gene>
<evidence type="ECO:0000313" key="5">
    <source>
        <dbReference type="Ensembl" id="ENSOABP00000045767.2"/>
    </source>
</evidence>
<dbReference type="InterPro" id="IPR050828">
    <property type="entry name" value="C-type_lectin/matrix_domain"/>
</dbReference>
<dbReference type="AlphaFoldDB" id="A0A668V4C5"/>
<feature type="region of interest" description="Disordered" evidence="2">
    <location>
        <begin position="1"/>
        <end position="33"/>
    </location>
</feature>
<keyword evidence="6" id="KW-1185">Reference proteome</keyword>
<dbReference type="PROSITE" id="PS50041">
    <property type="entry name" value="C_TYPE_LECTIN_2"/>
    <property type="match status" value="1"/>
</dbReference>
<dbReference type="PANTHER" id="PTHR45710:SF28">
    <property type="entry name" value="C-TYPE LECTIN DOMAIN FAMILY 4 MEMBER C ISOFORM 1"/>
    <property type="match status" value="1"/>
</dbReference>
<dbReference type="Proteomes" id="UP000472276">
    <property type="component" value="Unassembled WGS sequence"/>
</dbReference>
<organism evidence="5 6">
    <name type="scientific">Oreochromis aureus</name>
    <name type="common">Israeli tilapia</name>
    <name type="synonym">Chromis aureus</name>
    <dbReference type="NCBI Taxonomy" id="47969"/>
    <lineage>
        <taxon>Eukaryota</taxon>
        <taxon>Metazoa</taxon>
        <taxon>Chordata</taxon>
        <taxon>Craniata</taxon>
        <taxon>Vertebrata</taxon>
        <taxon>Euteleostomi</taxon>
        <taxon>Actinopterygii</taxon>
        <taxon>Neopterygii</taxon>
        <taxon>Teleostei</taxon>
        <taxon>Neoteleostei</taxon>
        <taxon>Acanthomorphata</taxon>
        <taxon>Ovalentaria</taxon>
        <taxon>Cichlomorphae</taxon>
        <taxon>Cichliformes</taxon>
        <taxon>Cichlidae</taxon>
        <taxon>African cichlids</taxon>
        <taxon>Pseudocrenilabrinae</taxon>
        <taxon>Oreochromini</taxon>
        <taxon>Oreochromis</taxon>
    </lineage>
</organism>
<reference evidence="5" key="1">
    <citation type="submission" date="2025-08" db="UniProtKB">
        <authorList>
            <consortium name="Ensembl"/>
        </authorList>
    </citation>
    <scope>IDENTIFICATION</scope>
</reference>
<feature type="transmembrane region" description="Helical" evidence="3">
    <location>
        <begin position="152"/>
        <end position="176"/>
    </location>
</feature>
<dbReference type="Gene3D" id="3.10.100.10">
    <property type="entry name" value="Mannose-Binding Protein A, subunit A"/>
    <property type="match status" value="1"/>
</dbReference>